<dbReference type="Pfam" id="PF18765">
    <property type="entry name" value="Polbeta"/>
    <property type="match status" value="1"/>
</dbReference>
<reference evidence="2 3" key="1">
    <citation type="submission" date="2021-08" db="EMBL/GenBank/DDBJ databases">
        <title>Culture and genomic analysis of Symbiopectobacterium purcellii sp. nov. gen. nov., isolated from the leafhopper Empoasca decipiens.</title>
        <authorList>
            <person name="Nadal-Jimenez P."/>
            <person name="Siozios S."/>
            <person name="Halliday N."/>
            <person name="Camara M."/>
            <person name="Hurst G.D.D."/>
        </authorList>
    </citation>
    <scope>NUCLEOTIDE SEQUENCE [LARGE SCALE GENOMIC DNA]</scope>
    <source>
        <strain evidence="2 3">SyEd1</strain>
    </source>
</reference>
<dbReference type="PANTHER" id="PTHR43852:SF2">
    <property type="entry name" value="PROTEIN ADENYLYLTRANSFERASE MNTA"/>
    <property type="match status" value="1"/>
</dbReference>
<dbReference type="InterPro" id="IPR043519">
    <property type="entry name" value="NT_sf"/>
</dbReference>
<dbReference type="SUPFAM" id="SSF81301">
    <property type="entry name" value="Nucleotidyltransferase"/>
    <property type="match status" value="1"/>
</dbReference>
<accession>A0ABX9AR22</accession>
<dbReference type="NCBIfam" id="NF047752">
    <property type="entry name" value="MntA_antitoxin"/>
    <property type="match status" value="1"/>
</dbReference>
<protein>
    <submittedName>
        <fullName evidence="2">Nucleotidyltransferase domain-containing protein</fullName>
    </submittedName>
</protein>
<dbReference type="PANTHER" id="PTHR43852">
    <property type="entry name" value="NUCLEOTIDYLTRANSFERASE"/>
    <property type="match status" value="1"/>
</dbReference>
<dbReference type="Gene3D" id="3.30.460.10">
    <property type="entry name" value="Beta Polymerase, domain 2"/>
    <property type="match status" value="1"/>
</dbReference>
<evidence type="ECO:0000313" key="3">
    <source>
        <dbReference type="Proteomes" id="UP000825886"/>
    </source>
</evidence>
<sequence>MRDALISLIKEAIPTVSLIYLFGSHATGNAGPDSDIDVAVLVQDPLDPVYRWNLAGEIANTLHRDVDLVDLRQASTVLRMEIIRHGVCLYQRNQEAEHFEMTTLSMYQHLQQERAEILADFKQSLHQ</sequence>
<dbReference type="InterPro" id="IPR052930">
    <property type="entry name" value="TA_antitoxin_MntA"/>
</dbReference>
<dbReference type="EMBL" id="CP081864">
    <property type="protein sequence ID" value="QZN97064.1"/>
    <property type="molecule type" value="Genomic_DNA"/>
</dbReference>
<name>A0ABX9AR22_9ENTR</name>
<dbReference type="InterPro" id="IPR041633">
    <property type="entry name" value="Polbeta"/>
</dbReference>
<proteinExistence type="predicted"/>
<organism evidence="2 3">
    <name type="scientific">Symbiopectobacterium purcellii</name>
    <dbReference type="NCBI Taxonomy" id="2871826"/>
    <lineage>
        <taxon>Bacteria</taxon>
        <taxon>Pseudomonadati</taxon>
        <taxon>Pseudomonadota</taxon>
        <taxon>Gammaproteobacteria</taxon>
        <taxon>Enterobacterales</taxon>
        <taxon>Enterobacteriaceae</taxon>
    </lineage>
</organism>
<gene>
    <name evidence="2" type="ORF">K6K13_06725</name>
</gene>
<dbReference type="Proteomes" id="UP000825886">
    <property type="component" value="Chromosome"/>
</dbReference>
<evidence type="ECO:0000259" key="1">
    <source>
        <dbReference type="Pfam" id="PF18765"/>
    </source>
</evidence>
<dbReference type="RefSeq" id="WP_222160073.1">
    <property type="nucleotide sequence ID" value="NZ_CP081864.1"/>
</dbReference>
<evidence type="ECO:0000313" key="2">
    <source>
        <dbReference type="EMBL" id="QZN97064.1"/>
    </source>
</evidence>
<dbReference type="CDD" id="cd05403">
    <property type="entry name" value="NT_KNTase_like"/>
    <property type="match status" value="1"/>
</dbReference>
<feature type="domain" description="Polymerase beta nucleotidyltransferase" evidence="1">
    <location>
        <begin position="11"/>
        <end position="95"/>
    </location>
</feature>
<keyword evidence="3" id="KW-1185">Reference proteome</keyword>